<comment type="cofactor">
    <cofactor evidence="3">
        <name>Zn(2+)</name>
        <dbReference type="ChEBI" id="CHEBI:29105"/>
    </cofactor>
</comment>
<evidence type="ECO:0000256" key="14">
    <source>
        <dbReference type="RuleBase" id="RU000672"/>
    </source>
</evidence>
<keyword evidence="10" id="KW-1015">Disulfide bond</keyword>
<evidence type="ECO:0000256" key="6">
    <source>
        <dbReference type="ARBA" id="ARBA00022723"/>
    </source>
</evidence>
<evidence type="ECO:0000256" key="4">
    <source>
        <dbReference type="ARBA" id="ARBA00007983"/>
    </source>
</evidence>
<evidence type="ECO:0000256" key="9">
    <source>
        <dbReference type="ARBA" id="ARBA00023008"/>
    </source>
</evidence>
<dbReference type="InterPro" id="IPR015798">
    <property type="entry name" value="Cu_amine_oxidase_C"/>
</dbReference>
<dbReference type="Gene3D" id="2.70.98.20">
    <property type="entry name" value="Copper amine oxidase, catalytic domain"/>
    <property type="match status" value="1"/>
</dbReference>
<accession>A0A249LGM0</accession>
<dbReference type="OrthoDB" id="9772590at2"/>
<feature type="domain" description="Copper amine oxidase N3-terminal" evidence="16">
    <location>
        <begin position="97"/>
        <end position="196"/>
    </location>
</feature>
<dbReference type="GO" id="GO:0048038">
    <property type="term" value="F:quinone binding"/>
    <property type="evidence" value="ECO:0007669"/>
    <property type="project" value="InterPro"/>
</dbReference>
<dbReference type="InterPro" id="IPR036460">
    <property type="entry name" value="Cu_amine_oxidase_C_sf"/>
</dbReference>
<dbReference type="InterPro" id="IPR015802">
    <property type="entry name" value="Cu_amine_oxidase_N3"/>
</dbReference>
<dbReference type="SUPFAM" id="SSF54416">
    <property type="entry name" value="Amine oxidase N-terminal region"/>
    <property type="match status" value="2"/>
</dbReference>
<feature type="active site" description="Schiff-base intermediate with substrate; via topaquinone" evidence="12">
    <location>
        <position position="378"/>
    </location>
</feature>
<dbReference type="Proteomes" id="UP000217221">
    <property type="component" value="Chromosome"/>
</dbReference>
<comment type="subunit">
    <text evidence="5">Homodimer.</text>
</comment>
<dbReference type="PANTHER" id="PTHR10638">
    <property type="entry name" value="COPPER AMINE OXIDASE"/>
    <property type="match status" value="1"/>
</dbReference>
<dbReference type="GO" id="GO:0005507">
    <property type="term" value="F:copper ion binding"/>
    <property type="evidence" value="ECO:0007669"/>
    <property type="project" value="InterPro"/>
</dbReference>
<comment type="similarity">
    <text evidence="4 14">Belongs to the copper/topaquinone oxidase family.</text>
</comment>
<evidence type="ECO:0000256" key="8">
    <source>
        <dbReference type="ARBA" id="ARBA00023002"/>
    </source>
</evidence>
<proteinExistence type="inferred from homology"/>
<evidence type="ECO:0000256" key="10">
    <source>
        <dbReference type="ARBA" id="ARBA00023157"/>
    </source>
</evidence>
<evidence type="ECO:0000256" key="3">
    <source>
        <dbReference type="ARBA" id="ARBA00001947"/>
    </source>
</evidence>
<dbReference type="GO" id="GO:0009308">
    <property type="term" value="P:amine metabolic process"/>
    <property type="evidence" value="ECO:0007669"/>
    <property type="project" value="UniProtKB-UniRule"/>
</dbReference>
<organism evidence="17 18">
    <name type="scientific">Candidatus Planktophila limnetica</name>
    <dbReference type="NCBI Taxonomy" id="573600"/>
    <lineage>
        <taxon>Bacteria</taxon>
        <taxon>Bacillati</taxon>
        <taxon>Actinomycetota</taxon>
        <taxon>Actinomycetes</taxon>
        <taxon>Candidatus Nanopelagicales</taxon>
        <taxon>Candidatus Nanopelagicaceae</taxon>
        <taxon>Candidatus Planktophila</taxon>
    </lineage>
</organism>
<dbReference type="Pfam" id="PF02728">
    <property type="entry name" value="Cu_amine_oxidN3"/>
    <property type="match status" value="1"/>
</dbReference>
<dbReference type="Gene3D" id="3.10.450.40">
    <property type="match status" value="2"/>
</dbReference>
<evidence type="ECO:0000256" key="12">
    <source>
        <dbReference type="PIRSR" id="PIRSR600269-50"/>
    </source>
</evidence>
<evidence type="ECO:0000313" key="17">
    <source>
        <dbReference type="EMBL" id="ASY28261.1"/>
    </source>
</evidence>
<gene>
    <name evidence="17" type="ORF">PHILAsVB114_06575</name>
</gene>
<keyword evidence="6 14" id="KW-0479">Metal-binding</keyword>
<keyword evidence="7 12" id="KW-0801">TPQ</keyword>
<comment type="cofactor">
    <cofactor evidence="1">
        <name>Cu cation</name>
        <dbReference type="ChEBI" id="CHEBI:23378"/>
    </cofactor>
</comment>
<protein>
    <recommendedName>
        <fullName evidence="14">Amine oxidase</fullName>
        <ecNumber evidence="14">1.4.3.-</ecNumber>
    </recommendedName>
</protein>
<dbReference type="NCBIfam" id="NF008559">
    <property type="entry name" value="PRK11504.1"/>
    <property type="match status" value="1"/>
</dbReference>
<dbReference type="AlphaFoldDB" id="A0A249LGM0"/>
<dbReference type="FunFam" id="2.70.98.20:FF:000001">
    <property type="entry name" value="Amine oxidase"/>
    <property type="match status" value="1"/>
</dbReference>
<dbReference type="InterPro" id="IPR016182">
    <property type="entry name" value="Cu_amine_oxidase_N-reg"/>
</dbReference>
<evidence type="ECO:0000256" key="7">
    <source>
        <dbReference type="ARBA" id="ARBA00022772"/>
    </source>
</evidence>
<sequence>MVCVSAHPLDPLSAAEQESLVKAARAAWKLDHRHLIAMLQLDEPSKEFLNNWKIGDAFIRNARITIWDQEKAMVSEGVISTSGEVKSYKDIPGAKAPVLAIESNRAIEIARKDQRVIDALKKRGINNTDDVHMETWPIGAKIPDYIDDGRRVIWTPMWHKRDKDGNFYAHPINGLHAIVDIDKFEVVGIEDDEQTPIPQTAGPYRESQQESLVHLKELSIHQPEGPSFSVNGWRIDWERWNFRVGFDQREGLVVHDIRFNDNGTERKIGHRLSIAELVIPYGDPSQGSYRKNAFDTGEYGLGNFTNSLTLGCDCLGEITYLDAAVTEGDGKVREIKNAICMHEEDFGILWKHVDIDGHPEVRRSRRFVLSSIVTINNYEYGYYWYFYQDGNIEFEAKLTGIVLTLGDTPHAVHPSATEIEPGLFAPYHQHVFCARLDLDVDGPNNSVIEVDSFAHPMGPKNPHGGAFETSETVFKDEKSAQRLYDLMKSRYWKIVNPNKKNHMGKPVGYKLITGGNSYPLTLPESVLGKRAGFMYQHLWVTKNTEEERYPAGDYPFQHPGGDGLPRWTQANRSIENTDVVMWYVFGLNHIPRIEDWPVMPVERLGFTLKPMGFFKRTPAMDVAPNKAVCSCGSNCNCGH</sequence>
<name>A0A249LGM0_9ACTN</name>
<evidence type="ECO:0000313" key="18">
    <source>
        <dbReference type="Proteomes" id="UP000217221"/>
    </source>
</evidence>
<evidence type="ECO:0000256" key="11">
    <source>
        <dbReference type="ARBA" id="ARBA00023211"/>
    </source>
</evidence>
<keyword evidence="11" id="KW-0464">Manganese</keyword>
<feature type="active site" description="Proton acceptor" evidence="12">
    <location>
        <position position="295"/>
    </location>
</feature>
<dbReference type="SUPFAM" id="SSF49998">
    <property type="entry name" value="Amine oxidase catalytic domain"/>
    <property type="match status" value="1"/>
</dbReference>
<evidence type="ECO:0000256" key="5">
    <source>
        <dbReference type="ARBA" id="ARBA00011738"/>
    </source>
</evidence>
<dbReference type="EC" id="1.4.3.-" evidence="14"/>
<evidence type="ECO:0000256" key="1">
    <source>
        <dbReference type="ARBA" id="ARBA00001935"/>
    </source>
</evidence>
<dbReference type="KEGG" id="plim:PHILAsVB114_06575"/>
<keyword evidence="18" id="KW-1185">Reference proteome</keyword>
<evidence type="ECO:0000256" key="2">
    <source>
        <dbReference type="ARBA" id="ARBA00001936"/>
    </source>
</evidence>
<comment type="cofactor">
    <cofactor evidence="14">
        <name>Cu cation</name>
        <dbReference type="ChEBI" id="CHEBI:23378"/>
    </cofactor>
    <text evidence="14">Contains 1 topaquinone per subunit.</text>
</comment>
<dbReference type="EMBL" id="CP016782">
    <property type="protein sequence ID" value="ASY28261.1"/>
    <property type="molecule type" value="Genomic_DNA"/>
</dbReference>
<keyword evidence="9 14" id="KW-0186">Copper</keyword>
<feature type="domain" description="Copper amine oxidase catalytic" evidence="15">
    <location>
        <begin position="219"/>
        <end position="620"/>
    </location>
</feature>
<evidence type="ECO:0000259" key="16">
    <source>
        <dbReference type="Pfam" id="PF02728"/>
    </source>
</evidence>
<comment type="cofactor">
    <cofactor evidence="2">
        <name>Mn(2+)</name>
        <dbReference type="ChEBI" id="CHEBI:29035"/>
    </cofactor>
</comment>
<feature type="modified residue" description="2',4',5'-topaquinone" evidence="13">
    <location>
        <position position="378"/>
    </location>
</feature>
<dbReference type="Pfam" id="PF01179">
    <property type="entry name" value="Cu_amine_oxid"/>
    <property type="match status" value="1"/>
</dbReference>
<reference evidence="17 18" key="1">
    <citation type="submission" date="2016-07" db="EMBL/GenBank/DDBJ databases">
        <title>High microdiversification within the ubiquitous acI lineage of Actinobacteria.</title>
        <authorList>
            <person name="Neuenschwander S.M."/>
            <person name="Salcher M."/>
            <person name="Ghai R."/>
            <person name="Pernthaler J."/>
        </authorList>
    </citation>
    <scope>NUCLEOTIDE SEQUENCE [LARGE SCALE GENOMIC DNA]</scope>
    <source>
        <strain evidence="17">MMS-VB-114</strain>
    </source>
</reference>
<evidence type="ECO:0000256" key="13">
    <source>
        <dbReference type="PIRSR" id="PIRSR600269-51"/>
    </source>
</evidence>
<dbReference type="GO" id="GO:0008131">
    <property type="term" value="F:primary methylamine oxidase activity"/>
    <property type="evidence" value="ECO:0007669"/>
    <property type="project" value="InterPro"/>
</dbReference>
<dbReference type="PANTHER" id="PTHR10638:SF86">
    <property type="entry name" value="COPPER AMINE OXIDASE 1-RELATED"/>
    <property type="match status" value="1"/>
</dbReference>
<dbReference type="InterPro" id="IPR000269">
    <property type="entry name" value="Cu_amine_oxidase"/>
</dbReference>
<evidence type="ECO:0000259" key="15">
    <source>
        <dbReference type="Pfam" id="PF01179"/>
    </source>
</evidence>
<keyword evidence="8 14" id="KW-0560">Oxidoreductase</keyword>
<comment type="PTM">
    <text evidence="13 14">Topaquinone (TPQ) is generated by copper-dependent autoxidation of a specific tyrosyl residue.</text>
</comment>